<reference evidence="1" key="1">
    <citation type="journal article" date="2022" name="Int. J. Mol. Sci.">
        <title>Draft Genome of Tanacetum Coccineum: Genomic Comparison of Closely Related Tanacetum-Family Plants.</title>
        <authorList>
            <person name="Yamashiro T."/>
            <person name="Shiraishi A."/>
            <person name="Nakayama K."/>
            <person name="Satake H."/>
        </authorList>
    </citation>
    <scope>NUCLEOTIDE SEQUENCE</scope>
</reference>
<name>A0ABQ5CJA6_9ASTR</name>
<keyword evidence="2" id="KW-1185">Reference proteome</keyword>
<gene>
    <name evidence="1" type="ORF">Tco_0907446</name>
</gene>
<evidence type="ECO:0000313" key="2">
    <source>
        <dbReference type="Proteomes" id="UP001151760"/>
    </source>
</evidence>
<organism evidence="1 2">
    <name type="scientific">Tanacetum coccineum</name>
    <dbReference type="NCBI Taxonomy" id="301880"/>
    <lineage>
        <taxon>Eukaryota</taxon>
        <taxon>Viridiplantae</taxon>
        <taxon>Streptophyta</taxon>
        <taxon>Embryophyta</taxon>
        <taxon>Tracheophyta</taxon>
        <taxon>Spermatophyta</taxon>
        <taxon>Magnoliopsida</taxon>
        <taxon>eudicotyledons</taxon>
        <taxon>Gunneridae</taxon>
        <taxon>Pentapetalae</taxon>
        <taxon>asterids</taxon>
        <taxon>campanulids</taxon>
        <taxon>Asterales</taxon>
        <taxon>Asteraceae</taxon>
        <taxon>Asteroideae</taxon>
        <taxon>Anthemideae</taxon>
        <taxon>Anthemidinae</taxon>
        <taxon>Tanacetum</taxon>
    </lineage>
</organism>
<comment type="caution">
    <text evidence="1">The sequence shown here is derived from an EMBL/GenBank/DDBJ whole genome shotgun (WGS) entry which is preliminary data.</text>
</comment>
<dbReference type="Proteomes" id="UP001151760">
    <property type="component" value="Unassembled WGS sequence"/>
</dbReference>
<evidence type="ECO:0000313" key="1">
    <source>
        <dbReference type="EMBL" id="GJT27171.1"/>
    </source>
</evidence>
<proteinExistence type="predicted"/>
<protein>
    <submittedName>
        <fullName evidence="1">Uncharacterized protein</fullName>
    </submittedName>
</protein>
<reference evidence="1" key="2">
    <citation type="submission" date="2022-01" db="EMBL/GenBank/DDBJ databases">
        <authorList>
            <person name="Yamashiro T."/>
            <person name="Shiraishi A."/>
            <person name="Satake H."/>
            <person name="Nakayama K."/>
        </authorList>
    </citation>
    <scope>NUCLEOTIDE SEQUENCE</scope>
</reference>
<dbReference type="EMBL" id="BQNB010014355">
    <property type="protein sequence ID" value="GJT27171.1"/>
    <property type="molecule type" value="Genomic_DNA"/>
</dbReference>
<sequence length="152" mass="17486">MVGGQFWHIQAHNDLIPDLGVIYDTYLNLFTMKIHYNGEFSTPQWIPEMSLNDGLVPQMPDADWYAAQDPVPVDHAHDVDEEVVEGEENVVEEEEEGFVEELIRRMEFGPDVIDMDELNSGDEGDDQAPQHRKRIFRIKRCDVSTTEITLVI</sequence>
<accession>A0ABQ5CJA6</accession>